<feature type="repeat" description="HEAT" evidence="2">
    <location>
        <begin position="66"/>
        <end position="104"/>
    </location>
</feature>
<dbReference type="SUPFAM" id="SSF48371">
    <property type="entry name" value="ARM repeat"/>
    <property type="match status" value="1"/>
</dbReference>
<dbReference type="PANTHER" id="PTHR13326:SF21">
    <property type="entry name" value="PSEUDOURIDYLATE SYNTHASE PUS7L"/>
    <property type="match status" value="1"/>
</dbReference>
<dbReference type="GO" id="GO:0003723">
    <property type="term" value="F:RNA binding"/>
    <property type="evidence" value="ECO:0007669"/>
    <property type="project" value="InterPro"/>
</dbReference>
<reference evidence="4" key="1">
    <citation type="submission" date="2016-04" db="EMBL/GenBank/DDBJ databases">
        <title>Cephalotus genome sequencing.</title>
        <authorList>
            <person name="Fukushima K."/>
            <person name="Hasebe M."/>
            <person name="Fang X."/>
        </authorList>
    </citation>
    <scope>NUCLEOTIDE SEQUENCE [LARGE SCALE GENOMIC DNA]</scope>
    <source>
        <strain evidence="4">cv. St1</strain>
    </source>
</reference>
<dbReference type="AlphaFoldDB" id="A0A1Q3CMV0"/>
<evidence type="ECO:0000256" key="2">
    <source>
        <dbReference type="PROSITE-ProRule" id="PRU00103"/>
    </source>
</evidence>
<dbReference type="InterPro" id="IPR016024">
    <property type="entry name" value="ARM-type_fold"/>
</dbReference>
<dbReference type="InterPro" id="IPR021133">
    <property type="entry name" value="HEAT_type_2"/>
</dbReference>
<dbReference type="PROSITE" id="PS50077">
    <property type="entry name" value="HEAT_REPEAT"/>
    <property type="match status" value="1"/>
</dbReference>
<dbReference type="Pfam" id="PF02985">
    <property type="entry name" value="HEAT"/>
    <property type="match status" value="1"/>
</dbReference>
<dbReference type="Gene3D" id="3.30.70.3160">
    <property type="match status" value="1"/>
</dbReference>
<dbReference type="GO" id="GO:0009982">
    <property type="term" value="F:pseudouridine synthase activity"/>
    <property type="evidence" value="ECO:0007669"/>
    <property type="project" value="InterPro"/>
</dbReference>
<sequence length="113" mass="12996">MILEKVQKRMRFHLYKENKDTQEALGLIGKMLGIQSRSFGFAGTMDKHSVRNSLFVATELPLQRAILPPILQMLSDSNLAVREAAILCIEEMYRQAGSQFRDDFNDIISLHIW</sequence>
<dbReference type="GO" id="GO:0005634">
    <property type="term" value="C:nucleus"/>
    <property type="evidence" value="ECO:0007669"/>
    <property type="project" value="TreeGrafter"/>
</dbReference>
<dbReference type="InParanoid" id="A0A1Q3CMV0"/>
<organism evidence="3 4">
    <name type="scientific">Cephalotus follicularis</name>
    <name type="common">Albany pitcher plant</name>
    <dbReference type="NCBI Taxonomy" id="3775"/>
    <lineage>
        <taxon>Eukaryota</taxon>
        <taxon>Viridiplantae</taxon>
        <taxon>Streptophyta</taxon>
        <taxon>Embryophyta</taxon>
        <taxon>Tracheophyta</taxon>
        <taxon>Spermatophyta</taxon>
        <taxon>Magnoliopsida</taxon>
        <taxon>eudicotyledons</taxon>
        <taxon>Gunneridae</taxon>
        <taxon>Pentapetalae</taxon>
        <taxon>rosids</taxon>
        <taxon>fabids</taxon>
        <taxon>Oxalidales</taxon>
        <taxon>Cephalotaceae</taxon>
        <taxon>Cephalotus</taxon>
    </lineage>
</organism>
<evidence type="ECO:0000313" key="4">
    <source>
        <dbReference type="Proteomes" id="UP000187406"/>
    </source>
</evidence>
<protein>
    <submittedName>
        <fullName evidence="3">TruD domain-containing protein/HEAT domain-containing protein</fullName>
    </submittedName>
</protein>
<evidence type="ECO:0000256" key="1">
    <source>
        <dbReference type="ARBA" id="ARBA00022737"/>
    </source>
</evidence>
<dbReference type="EMBL" id="BDDD01002401">
    <property type="protein sequence ID" value="GAV81423.1"/>
    <property type="molecule type" value="Genomic_DNA"/>
</dbReference>
<dbReference type="Proteomes" id="UP000187406">
    <property type="component" value="Unassembled WGS sequence"/>
</dbReference>
<keyword evidence="4" id="KW-1185">Reference proteome</keyword>
<dbReference type="InterPro" id="IPR020103">
    <property type="entry name" value="PsdUridine_synth_cat_dom_sf"/>
</dbReference>
<dbReference type="GO" id="GO:0001522">
    <property type="term" value="P:pseudouridine synthesis"/>
    <property type="evidence" value="ECO:0007669"/>
    <property type="project" value="InterPro"/>
</dbReference>
<evidence type="ECO:0000313" key="3">
    <source>
        <dbReference type="EMBL" id="GAV81423.1"/>
    </source>
</evidence>
<comment type="caution">
    <text evidence="3">The sequence shown here is derived from an EMBL/GenBank/DDBJ whole genome shotgun (WGS) entry which is preliminary data.</text>
</comment>
<dbReference type="OrthoDB" id="1423021at2759"/>
<dbReference type="PANTHER" id="PTHR13326">
    <property type="entry name" value="TRNA PSEUDOURIDINE SYNTHASE D"/>
    <property type="match status" value="1"/>
</dbReference>
<proteinExistence type="predicted"/>
<dbReference type="InterPro" id="IPR001656">
    <property type="entry name" value="PsdUridine_synth_TruD"/>
</dbReference>
<keyword evidence="1" id="KW-0677">Repeat</keyword>
<dbReference type="STRING" id="3775.A0A1Q3CMV0"/>
<accession>A0A1Q3CMV0</accession>
<dbReference type="InterPro" id="IPR000357">
    <property type="entry name" value="HEAT"/>
</dbReference>
<name>A0A1Q3CMV0_CEPFO</name>
<gene>
    <name evidence="3" type="ORF">CFOL_v3_24878</name>
</gene>
<dbReference type="SUPFAM" id="SSF55120">
    <property type="entry name" value="Pseudouridine synthase"/>
    <property type="match status" value="1"/>
</dbReference>